<dbReference type="EC" id="1.2.7.8" evidence="3"/>
<gene>
    <name evidence="3" type="ORF">SPIRO4BDMA_40272</name>
</gene>
<dbReference type="SUPFAM" id="SSF53323">
    <property type="entry name" value="Pyruvate-ferredoxin oxidoreductase, PFOR, domain III"/>
    <property type="match status" value="1"/>
</dbReference>
<reference evidence="3" key="1">
    <citation type="submission" date="2017-02" db="EMBL/GenBank/DDBJ databases">
        <authorList>
            <person name="Regsiter A."/>
            <person name="William W."/>
        </authorList>
    </citation>
    <scope>NUCLEOTIDE SEQUENCE</scope>
    <source>
        <strain evidence="3">BdmA 4</strain>
    </source>
</reference>
<dbReference type="PANTHER" id="PTHR43854:SF1">
    <property type="entry name" value="INDOLEPYRUVATE OXIDOREDUCTASE SUBUNIT IORB"/>
    <property type="match status" value="1"/>
</dbReference>
<evidence type="ECO:0000259" key="2">
    <source>
        <dbReference type="Pfam" id="PF01558"/>
    </source>
</evidence>
<proteinExistence type="predicted"/>
<dbReference type="EMBL" id="FWDO01000004">
    <property type="protein sequence ID" value="SLM17703.1"/>
    <property type="molecule type" value="Genomic_DNA"/>
</dbReference>
<organism evidence="3">
    <name type="scientific">uncultured spirochete</name>
    <dbReference type="NCBI Taxonomy" id="156406"/>
    <lineage>
        <taxon>Bacteria</taxon>
        <taxon>Pseudomonadati</taxon>
        <taxon>Spirochaetota</taxon>
        <taxon>Spirochaetia</taxon>
        <taxon>Spirochaetales</taxon>
        <taxon>environmental samples</taxon>
    </lineage>
</organism>
<dbReference type="PANTHER" id="PTHR43854">
    <property type="entry name" value="INDOLEPYRUVATE OXIDOREDUCTASE SUBUNIT IORB"/>
    <property type="match status" value="1"/>
</dbReference>
<dbReference type="InterPro" id="IPR052198">
    <property type="entry name" value="IorB_Oxidoreductase"/>
</dbReference>
<name>A0A3P3XPC7_9SPIR</name>
<keyword evidence="3" id="KW-0670">Pyruvate</keyword>
<evidence type="ECO:0000313" key="3">
    <source>
        <dbReference type="EMBL" id="SLM17703.1"/>
    </source>
</evidence>
<dbReference type="InterPro" id="IPR019752">
    <property type="entry name" value="Pyrv/ketoisovalerate_OxRed_cat"/>
</dbReference>
<dbReference type="AlphaFoldDB" id="A0A3P3XPC7"/>
<dbReference type="Gene3D" id="3.40.920.10">
    <property type="entry name" value="Pyruvate-ferredoxin oxidoreductase, PFOR, domain III"/>
    <property type="match status" value="1"/>
</dbReference>
<keyword evidence="1 3" id="KW-0560">Oxidoreductase</keyword>
<feature type="domain" description="Pyruvate/ketoisovalerate oxidoreductase catalytic" evidence="2">
    <location>
        <begin position="11"/>
        <end position="187"/>
    </location>
</feature>
<protein>
    <submittedName>
        <fullName evidence="3">Indolepyruvate ferredoxin oxidoreductase</fullName>
        <ecNumber evidence="3">1.2.7.8</ecNumber>
    </submittedName>
</protein>
<sequence length="192" mass="20533">MTCDIIFCGVGGQGGLSVSVVIARAAMASGFLVKQSEIHGMSQRGGEVLAHLRISDKEIFSPTIPKGKADIIFAFEPLEALRHLSWLSVERGTVVAAMTPILNIPNYPDIESVLGEIRKIPRSRLIDADTLAKQAGNVRSANLVLVGAAADLLPVPPEAIEKEVVALFSRKGEAMVQANLKAFELGRNIQHA</sequence>
<dbReference type="Pfam" id="PF01558">
    <property type="entry name" value="POR"/>
    <property type="match status" value="1"/>
</dbReference>
<accession>A0A3P3XPC7</accession>
<dbReference type="GO" id="GO:0043805">
    <property type="term" value="F:indolepyruvate ferredoxin oxidoreductase activity"/>
    <property type="evidence" value="ECO:0007669"/>
    <property type="project" value="UniProtKB-EC"/>
</dbReference>
<evidence type="ECO:0000256" key="1">
    <source>
        <dbReference type="ARBA" id="ARBA00023002"/>
    </source>
</evidence>
<dbReference type="InterPro" id="IPR002869">
    <property type="entry name" value="Pyrv_flavodox_OxRed_cen"/>
</dbReference>
<dbReference type="NCBIfam" id="NF005324">
    <property type="entry name" value="PRK06853.1-4"/>
    <property type="match status" value="1"/>
</dbReference>